<dbReference type="EMBL" id="JAFKCZ010000005">
    <property type="protein sequence ID" value="MBN7796338.1"/>
    <property type="molecule type" value="Genomic_DNA"/>
</dbReference>
<evidence type="ECO:0000256" key="2">
    <source>
        <dbReference type="ARBA" id="ARBA00022898"/>
    </source>
</evidence>
<dbReference type="RefSeq" id="WP_206559792.1">
    <property type="nucleotide sequence ID" value="NZ_JAFKCZ010000005.1"/>
</dbReference>
<dbReference type="CDD" id="cd00609">
    <property type="entry name" value="AAT_like"/>
    <property type="match status" value="1"/>
</dbReference>
<reference evidence="7" key="1">
    <citation type="submission" date="2021-02" db="EMBL/GenBank/DDBJ databases">
        <title>PHA producing bacteria isolated from coastal sediment in Guangdong, Shenzhen.</title>
        <authorList>
            <person name="Zheng W."/>
            <person name="Yu S."/>
            <person name="Huang Y."/>
        </authorList>
    </citation>
    <scope>NUCLEOTIDE SEQUENCE</scope>
    <source>
        <strain evidence="7">TN14-10</strain>
    </source>
</reference>
<accession>A0A939ILT8</accession>
<dbReference type="PROSITE" id="PS50949">
    <property type="entry name" value="HTH_GNTR"/>
    <property type="match status" value="1"/>
</dbReference>
<organism evidence="7 8">
    <name type="scientific">Parahaliea mediterranea</name>
    <dbReference type="NCBI Taxonomy" id="651086"/>
    <lineage>
        <taxon>Bacteria</taxon>
        <taxon>Pseudomonadati</taxon>
        <taxon>Pseudomonadota</taxon>
        <taxon>Gammaproteobacteria</taxon>
        <taxon>Cellvibrionales</taxon>
        <taxon>Halieaceae</taxon>
        <taxon>Parahaliea</taxon>
    </lineage>
</organism>
<dbReference type="CDD" id="cd07377">
    <property type="entry name" value="WHTH_GntR"/>
    <property type="match status" value="1"/>
</dbReference>
<dbReference type="AlphaFoldDB" id="A0A939ILT8"/>
<keyword evidence="3" id="KW-0805">Transcription regulation</keyword>
<dbReference type="Pfam" id="PF00155">
    <property type="entry name" value="Aminotran_1_2"/>
    <property type="match status" value="1"/>
</dbReference>
<dbReference type="InterPro" id="IPR000524">
    <property type="entry name" value="Tscrpt_reg_HTH_GntR"/>
</dbReference>
<keyword evidence="2" id="KW-0663">Pyridoxal phosphate</keyword>
<keyword evidence="5" id="KW-0804">Transcription</keyword>
<dbReference type="GO" id="GO:0003700">
    <property type="term" value="F:DNA-binding transcription factor activity"/>
    <property type="evidence" value="ECO:0007669"/>
    <property type="project" value="InterPro"/>
</dbReference>
<evidence type="ECO:0000256" key="4">
    <source>
        <dbReference type="ARBA" id="ARBA00023125"/>
    </source>
</evidence>
<evidence type="ECO:0000259" key="6">
    <source>
        <dbReference type="PROSITE" id="PS50949"/>
    </source>
</evidence>
<dbReference type="InterPro" id="IPR051446">
    <property type="entry name" value="HTH_trans_reg/aminotransferase"/>
</dbReference>
<keyword evidence="7" id="KW-0032">Aminotransferase</keyword>
<dbReference type="SUPFAM" id="SSF46785">
    <property type="entry name" value="Winged helix' DNA-binding domain"/>
    <property type="match status" value="1"/>
</dbReference>
<dbReference type="GO" id="GO:0003677">
    <property type="term" value="F:DNA binding"/>
    <property type="evidence" value="ECO:0007669"/>
    <property type="project" value="UniProtKB-KW"/>
</dbReference>
<evidence type="ECO:0000313" key="7">
    <source>
        <dbReference type="EMBL" id="MBN7796338.1"/>
    </source>
</evidence>
<gene>
    <name evidence="7" type="ORF">JYP50_07040</name>
</gene>
<keyword evidence="7" id="KW-0808">Transferase</keyword>
<comment type="caution">
    <text evidence="7">The sequence shown here is derived from an EMBL/GenBank/DDBJ whole genome shotgun (WGS) entry which is preliminary data.</text>
</comment>
<dbReference type="PANTHER" id="PTHR46577">
    <property type="entry name" value="HTH-TYPE TRANSCRIPTIONAL REGULATORY PROTEIN GABR"/>
    <property type="match status" value="1"/>
</dbReference>
<name>A0A939ILT8_9GAMM</name>
<dbReference type="Pfam" id="PF00392">
    <property type="entry name" value="GntR"/>
    <property type="match status" value="1"/>
</dbReference>
<dbReference type="Gene3D" id="3.40.640.10">
    <property type="entry name" value="Type I PLP-dependent aspartate aminotransferase-like (Major domain)"/>
    <property type="match status" value="1"/>
</dbReference>
<feature type="domain" description="HTH gntR-type" evidence="6">
    <location>
        <begin position="16"/>
        <end position="84"/>
    </location>
</feature>
<dbReference type="InterPro" id="IPR036390">
    <property type="entry name" value="WH_DNA-bd_sf"/>
</dbReference>
<dbReference type="SUPFAM" id="SSF53383">
    <property type="entry name" value="PLP-dependent transferases"/>
    <property type="match status" value="1"/>
</dbReference>
<protein>
    <submittedName>
        <fullName evidence="7">PLP-dependent aminotransferase family protein</fullName>
    </submittedName>
</protein>
<dbReference type="InterPro" id="IPR015424">
    <property type="entry name" value="PyrdxlP-dep_Trfase"/>
</dbReference>
<dbReference type="Gene3D" id="1.10.10.10">
    <property type="entry name" value="Winged helix-like DNA-binding domain superfamily/Winged helix DNA-binding domain"/>
    <property type="match status" value="1"/>
</dbReference>
<keyword evidence="8" id="KW-1185">Reference proteome</keyword>
<dbReference type="GO" id="GO:0008483">
    <property type="term" value="F:transaminase activity"/>
    <property type="evidence" value="ECO:0007669"/>
    <property type="project" value="UniProtKB-KW"/>
</dbReference>
<dbReference type="InterPro" id="IPR004839">
    <property type="entry name" value="Aminotransferase_I/II_large"/>
</dbReference>
<evidence type="ECO:0000256" key="3">
    <source>
        <dbReference type="ARBA" id="ARBA00023015"/>
    </source>
</evidence>
<dbReference type="PANTHER" id="PTHR46577:SF1">
    <property type="entry name" value="HTH-TYPE TRANSCRIPTIONAL REGULATORY PROTEIN GABR"/>
    <property type="match status" value="1"/>
</dbReference>
<evidence type="ECO:0000313" key="8">
    <source>
        <dbReference type="Proteomes" id="UP000664303"/>
    </source>
</evidence>
<dbReference type="Proteomes" id="UP000664303">
    <property type="component" value="Unassembled WGS sequence"/>
</dbReference>
<dbReference type="PRINTS" id="PR00035">
    <property type="entry name" value="HTHGNTR"/>
</dbReference>
<dbReference type="GO" id="GO:0030170">
    <property type="term" value="F:pyridoxal phosphate binding"/>
    <property type="evidence" value="ECO:0007669"/>
    <property type="project" value="InterPro"/>
</dbReference>
<sequence>MAPNETLIYLDPDSELSLQAQIRQKLVDAIMLGTFPEGRRLPSSRKLSEQLGVARNTVVLAYQQLVDEGYLISRERSGLYVNEKVRQDRVGFEGAPPPERTLSPRWRERFKGRLTPDAEFSCPPNWQQYPYPFIEGQFDTSLYPVKEWREASRLALGVREINEWAGETGDADDPMLIEQIRTHILPRRGIQARPEEILVTVGTQQALYLAVQLLVNSKVPVAVEEPGYPEMRRLLARRGAPLVYQPVDEEGMLVDERLDDCQLIYVTPSHQTPTAVTMSMERRRALLEQASRQDALIIEDDFEFESNYLNAPHPALRSLDSEDRVIYMSCLSKVLSPGLRLGFMVAAPEVIREARKLRRLMVRHPPLNNQRTVAFFLSLGHYDTFLMHLHETFRERWIALRRALNYYMLFYAELAPAQGGSALWVRGPEDLDDTFVAKEAARRGILIEPVRHYYATDHAPRNCFRLGITGIPVERIREGVLQLRDLFHDLTANKTETFADARGEHLTGEALRAAVTDTTMICIIAYGDPCTIEICPDGDLVGIAGYSNEDRDSGQWWIANNRWHRRWSRWAWGETGVYDVRLDGDIIKLFDEDGWLIDRAILRRNRRDDAADNDDPGGDTELA</sequence>
<evidence type="ECO:0000256" key="5">
    <source>
        <dbReference type="ARBA" id="ARBA00023163"/>
    </source>
</evidence>
<proteinExistence type="inferred from homology"/>
<dbReference type="SMART" id="SM00345">
    <property type="entry name" value="HTH_GNTR"/>
    <property type="match status" value="1"/>
</dbReference>
<comment type="similarity">
    <text evidence="1">In the C-terminal section; belongs to the class-I pyridoxal-phosphate-dependent aminotransferase family.</text>
</comment>
<keyword evidence="4" id="KW-0238">DNA-binding</keyword>
<evidence type="ECO:0000256" key="1">
    <source>
        <dbReference type="ARBA" id="ARBA00005384"/>
    </source>
</evidence>
<dbReference type="InterPro" id="IPR036388">
    <property type="entry name" value="WH-like_DNA-bd_sf"/>
</dbReference>
<dbReference type="InterPro" id="IPR015421">
    <property type="entry name" value="PyrdxlP-dep_Trfase_major"/>
</dbReference>